<protein>
    <submittedName>
        <fullName evidence="1">Uncharacterized protein</fullName>
    </submittedName>
</protein>
<name>F8FR60_PAEMK</name>
<proteinExistence type="predicted"/>
<accession>F8FR60</accession>
<dbReference type="AlphaFoldDB" id="F8FR60"/>
<reference evidence="2" key="1">
    <citation type="submission" date="2011-06" db="EMBL/GenBank/DDBJ databases">
        <title>Complete genome sequence of Paenibacillus mucilaginosus KNP414.</title>
        <authorList>
            <person name="Wang J."/>
            <person name="Hu S."/>
            <person name="Hu X."/>
            <person name="Zhang B."/>
            <person name="Dong D."/>
            <person name="Zhang S."/>
            <person name="Zhao K."/>
            <person name="Wu D."/>
        </authorList>
    </citation>
    <scope>NUCLEOTIDE SEQUENCE [LARGE SCALE GENOMIC DNA]</scope>
    <source>
        <strain evidence="2">KNP414</strain>
    </source>
</reference>
<sequence>MFFYQALYQPLPGFGYRREAVRMRGGDVGFCGREAGSAECMRMEKRAGQPVIDLQRIQ</sequence>
<gene>
    <name evidence="1" type="ordered locus">KNP414_00720</name>
</gene>
<evidence type="ECO:0000313" key="1">
    <source>
        <dbReference type="EMBL" id="AEI39310.1"/>
    </source>
</evidence>
<dbReference type="HOGENOM" id="CLU_2975049_0_0_9"/>
<organism evidence="1 2">
    <name type="scientific">Paenibacillus mucilaginosus (strain KNP414)</name>
    <dbReference type="NCBI Taxonomy" id="1036673"/>
    <lineage>
        <taxon>Bacteria</taxon>
        <taxon>Bacillati</taxon>
        <taxon>Bacillota</taxon>
        <taxon>Bacilli</taxon>
        <taxon>Bacillales</taxon>
        <taxon>Paenibacillaceae</taxon>
        <taxon>Paenibacillus</taxon>
    </lineage>
</organism>
<dbReference type="KEGG" id="pms:KNP414_00720"/>
<reference evidence="1 2" key="2">
    <citation type="journal article" date="2013" name="Genome Announc.">
        <title>Genome Sequence of Growth-Improving Paenibacillus mucilaginosus Strain KNP414.</title>
        <authorList>
            <person name="Lu J.J."/>
            <person name="Wang J.F."/>
            <person name="Hu X.F."/>
        </authorList>
    </citation>
    <scope>NUCLEOTIDE SEQUENCE [LARGE SCALE GENOMIC DNA]</scope>
    <source>
        <strain evidence="1 2">KNP414</strain>
    </source>
</reference>
<dbReference type="EMBL" id="CP002869">
    <property type="protein sequence ID" value="AEI39310.1"/>
    <property type="molecule type" value="Genomic_DNA"/>
</dbReference>
<dbReference type="Proteomes" id="UP000006620">
    <property type="component" value="Chromosome"/>
</dbReference>
<evidence type="ECO:0000313" key="2">
    <source>
        <dbReference type="Proteomes" id="UP000006620"/>
    </source>
</evidence>